<reference evidence="3 4" key="1">
    <citation type="submission" date="2016-08" db="EMBL/GenBank/DDBJ databases">
        <title>Draft genome sequence of allopolyploid Zygosaccharomyces rouxii.</title>
        <authorList>
            <person name="Watanabe J."/>
            <person name="Uehara K."/>
            <person name="Mogi Y."/>
            <person name="Tsukioka Y."/>
        </authorList>
    </citation>
    <scope>NUCLEOTIDE SEQUENCE [LARGE SCALE GENOMIC DNA]</scope>
    <source>
        <strain evidence="3 4">NBRC 110957</strain>
    </source>
</reference>
<comment type="caution">
    <text evidence="3">The sequence shown here is derived from an EMBL/GenBank/DDBJ whole genome shotgun (WGS) entry which is preliminary data.</text>
</comment>
<dbReference type="PROSITE" id="PS50085">
    <property type="entry name" value="RAPGAP"/>
    <property type="match status" value="1"/>
</dbReference>
<gene>
    <name evidence="3" type="ORF">ZYGR_0AZ00480</name>
</gene>
<dbReference type="EMBL" id="BDGX01000052">
    <property type="protein sequence ID" value="GAV55877.1"/>
    <property type="molecule type" value="Genomic_DNA"/>
</dbReference>
<dbReference type="Pfam" id="PF02145">
    <property type="entry name" value="Rap_GAP"/>
    <property type="match status" value="1"/>
</dbReference>
<dbReference type="PANTHER" id="PTHR10063:SF0">
    <property type="entry name" value="TUBERIN"/>
    <property type="match status" value="1"/>
</dbReference>
<evidence type="ECO:0000259" key="2">
    <source>
        <dbReference type="PROSITE" id="PS50085"/>
    </source>
</evidence>
<dbReference type="InterPro" id="IPR000331">
    <property type="entry name" value="Rap/Ran_GAP_dom"/>
</dbReference>
<dbReference type="InterPro" id="IPR018515">
    <property type="entry name" value="Tuberin-type_domain"/>
</dbReference>
<proteinExistence type="predicted"/>
<dbReference type="Gene3D" id="3.40.50.11210">
    <property type="entry name" value="Rap/Ran-GAP"/>
    <property type="match status" value="1"/>
</dbReference>
<keyword evidence="1" id="KW-0343">GTPase activation</keyword>
<organism evidence="3 4">
    <name type="scientific">Zygosaccharomyces rouxii</name>
    <dbReference type="NCBI Taxonomy" id="4956"/>
    <lineage>
        <taxon>Eukaryota</taxon>
        <taxon>Fungi</taxon>
        <taxon>Dikarya</taxon>
        <taxon>Ascomycota</taxon>
        <taxon>Saccharomycotina</taxon>
        <taxon>Saccharomycetes</taxon>
        <taxon>Saccharomycetales</taxon>
        <taxon>Saccharomycetaceae</taxon>
        <taxon>Zygosaccharomyces</taxon>
    </lineage>
</organism>
<sequence>MPSPSYAFKKKARGLDLLRSVRGTNGLGPNSTDKIRRPSEKYFDKVLKTIGDSSKEYVERTRAIVEMCQLLEVVPQDSISEIWFTAHPLVSIDVPRATRRATLELLRECVSKTRDDFIKLIFFQIIYDCLVSPNGAGEKFTELDPDLDLILSSLNEIFKEDDELLDVDEKRLLTETMSDLVELEFQKDPKCNHVSVVMELLVLAQKLTLPPNDSDVGNFIEILKRVSDSATLRTMHTFQAMAIKFLEKFLEQVHVDAIDSLVLTLLQISASMPPDKVEVAFMPLLNCIIRSKHRPLLGKKLFMMPQGKKIDRAIIARCYAEIYTKAVREGHVTVNEAFHLLSELFGAKIDYEFLTLVALLVEVHSFLENWGSVEKSTKIVLWSMIEEALVRFKGPSPAIVDKLLISVTNYPSLIPISPESLVHFISRFKTLIHVENLIPLFELRRWDFKSARTLNELTDLIMVPDAAPKYRLQFLRLCRSWIKETSDQEFQWNISQMDCLWNIYSKVENSTAPESELLEFGELLYMFLQLTTVDIFNQLVHNRLLPTLRKILLQKSKRRSFVGSLGAFGRVKSFSEERLRLLPILVKTLVKSFIWSPLEPTGTKCTTLFDVLISVYEYAEQCDDSVTLLTIARPMVRIRCDSEGKFLFADPEDAVGISSAFGRLKEQVAVGTSVQWTFPETLDFIDGNLLGQRNEHVQFDSGRVGPSNGKINMGVWLSLAVGTIEDPADWEIYSYLLTHLCSQLSELTLFERHYEEINKFKNVICQHLKQSLPSNIKPSDGLSRSDLNSAYVRNLSAVLAYNRYESKSFADDLVGALVFGLTSWEKTLIPILHILTVSCFEIPGSIKRYITPILLELQKRITTLHAIPSILEFLLALKSSTLLVSNLTPDETKRVFAIVFNLIENSTFLKERSKTFSVSPATSSPKLPPSSVPKNYDVEISPSTEGFLVGESMTRFFQYQSFMVLASWLSNVKADKMDALIPFVSKGLDKLAKIEDLKYDALAYMDFVLRLRFTSSNEAPIRRGRDSDDFSNSTHLKRWVGKNCLISIRTWEPTQNVIVELRRPSCECFFEVKPQMQLLQPTYKLFGFQDDEPERTNCSSVTPEQILPLVCIQNVDSLVPLPDEDPTFNRSIGLLDRIPQVEFQKTGIIYVGPGQNQESQVLSNDRGSTQYNWFLSQIGDFIKLKETSKFFYKGGLDPETDGEYALVWNNATTRVTFHTVTLMPSDNDLSYKKRHVGNNFVNIFYNESGLSSSCFNFNIIKSQFTFINIVVTPEHTGANEKISQHYKVKIHRRSGVPGLLSCAHFKILDRNNLARYVRHVSLVANALAEKYNETGSQDACSIWGVRCKQLSSIRERVINLNEESQTS</sequence>
<dbReference type="InterPro" id="IPR024584">
    <property type="entry name" value="Tuberin_N"/>
</dbReference>
<feature type="domain" description="Rap-GAP" evidence="2">
    <location>
        <begin position="1132"/>
        <end position="1361"/>
    </location>
</feature>
<evidence type="ECO:0000256" key="1">
    <source>
        <dbReference type="ARBA" id="ARBA00022468"/>
    </source>
</evidence>
<dbReference type="OrthoDB" id="19311at2759"/>
<name>A0A1Q3AJG5_ZYGRO</name>
<dbReference type="GO" id="GO:0033596">
    <property type="term" value="C:TSC1-TSC2 complex"/>
    <property type="evidence" value="ECO:0007669"/>
    <property type="project" value="TreeGrafter"/>
</dbReference>
<dbReference type="Pfam" id="PF11864">
    <property type="entry name" value="DUF3384"/>
    <property type="match status" value="1"/>
</dbReference>
<evidence type="ECO:0000313" key="3">
    <source>
        <dbReference type="EMBL" id="GAV55877.1"/>
    </source>
</evidence>
<dbReference type="Pfam" id="PF03542">
    <property type="entry name" value="Tuberin"/>
    <property type="match status" value="1"/>
</dbReference>
<dbReference type="Proteomes" id="UP000187013">
    <property type="component" value="Unassembled WGS sequence"/>
</dbReference>
<dbReference type="SUPFAM" id="SSF111347">
    <property type="entry name" value="Rap/Ran-GAP"/>
    <property type="match status" value="1"/>
</dbReference>
<dbReference type="InterPro" id="IPR035974">
    <property type="entry name" value="Rap/Ran-GAP_sf"/>
</dbReference>
<accession>A0A1Q3AJG5</accession>
<dbReference type="GO" id="GO:0005634">
    <property type="term" value="C:nucleus"/>
    <property type="evidence" value="ECO:0007669"/>
    <property type="project" value="InterPro"/>
</dbReference>
<dbReference type="GO" id="GO:0051056">
    <property type="term" value="P:regulation of small GTPase mediated signal transduction"/>
    <property type="evidence" value="ECO:0007669"/>
    <property type="project" value="InterPro"/>
</dbReference>
<dbReference type="GO" id="GO:0005096">
    <property type="term" value="F:GTPase activator activity"/>
    <property type="evidence" value="ECO:0007669"/>
    <property type="project" value="UniProtKB-KW"/>
</dbReference>
<protein>
    <recommendedName>
        <fullName evidence="2">Rap-GAP domain-containing protein</fullName>
    </recommendedName>
</protein>
<evidence type="ECO:0000313" key="4">
    <source>
        <dbReference type="Proteomes" id="UP000187013"/>
    </source>
</evidence>
<dbReference type="InterPro" id="IPR027107">
    <property type="entry name" value="Tuberin/Ral-act_asu"/>
</dbReference>
<dbReference type="PANTHER" id="PTHR10063">
    <property type="entry name" value="TUBERIN"/>
    <property type="match status" value="1"/>
</dbReference>
<dbReference type="GO" id="GO:0032007">
    <property type="term" value="P:negative regulation of TOR signaling"/>
    <property type="evidence" value="ECO:0007669"/>
    <property type="project" value="TreeGrafter"/>
</dbReference>